<dbReference type="InterPro" id="IPR037049">
    <property type="entry name" value="DUF1214_C_sf"/>
</dbReference>
<proteinExistence type="predicted"/>
<reference evidence="3 4" key="1">
    <citation type="submission" date="2015-01" db="EMBL/GenBank/DDBJ databases">
        <title>The Genome Sequence of Exophiala oligosperma CBS72588.</title>
        <authorList>
            <consortium name="The Broad Institute Genomics Platform"/>
            <person name="Cuomo C."/>
            <person name="de Hoog S."/>
            <person name="Gorbushina A."/>
            <person name="Stielow B."/>
            <person name="Teixiera M."/>
            <person name="Abouelleil A."/>
            <person name="Chapman S.B."/>
            <person name="Priest M."/>
            <person name="Young S.K."/>
            <person name="Wortman J."/>
            <person name="Nusbaum C."/>
            <person name="Birren B."/>
        </authorList>
    </citation>
    <scope>NUCLEOTIDE SEQUENCE [LARGE SCALE GENOMIC DNA]</scope>
    <source>
        <strain evidence="3 4">CBS 72588</strain>
    </source>
</reference>
<dbReference type="RefSeq" id="XP_016261576.1">
    <property type="nucleotide sequence ID" value="XM_016408096.1"/>
</dbReference>
<dbReference type="Gene3D" id="2.60.120.600">
    <property type="entry name" value="Domain of unknown function DUF1214, C-terminal domain"/>
    <property type="match status" value="1"/>
</dbReference>
<organism evidence="3 4">
    <name type="scientific">Exophiala oligosperma</name>
    <dbReference type="NCBI Taxonomy" id="215243"/>
    <lineage>
        <taxon>Eukaryota</taxon>
        <taxon>Fungi</taxon>
        <taxon>Dikarya</taxon>
        <taxon>Ascomycota</taxon>
        <taxon>Pezizomycotina</taxon>
        <taxon>Eurotiomycetes</taxon>
        <taxon>Chaetothyriomycetidae</taxon>
        <taxon>Chaetothyriales</taxon>
        <taxon>Herpotrichiellaceae</taxon>
        <taxon>Exophiala</taxon>
    </lineage>
</organism>
<keyword evidence="4" id="KW-1185">Reference proteome</keyword>
<dbReference type="InterPro" id="IPR037050">
    <property type="entry name" value="DUF1254_sf"/>
</dbReference>
<dbReference type="InterPro" id="IPR010621">
    <property type="entry name" value="DUF1214"/>
</dbReference>
<dbReference type="Proteomes" id="UP000053342">
    <property type="component" value="Unassembled WGS sequence"/>
</dbReference>
<evidence type="ECO:0000313" key="4">
    <source>
        <dbReference type="Proteomes" id="UP000053342"/>
    </source>
</evidence>
<dbReference type="Pfam" id="PF06863">
    <property type="entry name" value="DUF1254"/>
    <property type="match status" value="1"/>
</dbReference>
<dbReference type="InterPro" id="IPR010679">
    <property type="entry name" value="DUF1254"/>
</dbReference>
<dbReference type="AlphaFoldDB" id="A0A0D2DG17"/>
<dbReference type="SUPFAM" id="SSF160935">
    <property type="entry name" value="VPA0735-like"/>
    <property type="match status" value="1"/>
</dbReference>
<protein>
    <recommendedName>
        <fullName evidence="5">DUF1254 domain-containing protein</fullName>
    </recommendedName>
</protein>
<name>A0A0D2DG17_9EURO</name>
<dbReference type="OrthoDB" id="2018906at2759"/>
<feature type="domain" description="DUF1254" evidence="2">
    <location>
        <begin position="44"/>
        <end position="182"/>
    </location>
</feature>
<dbReference type="PANTHER" id="PTHR36509">
    <property type="entry name" value="BLL3101 PROTEIN"/>
    <property type="match status" value="1"/>
</dbReference>
<dbReference type="Pfam" id="PF06742">
    <property type="entry name" value="DUF1214"/>
    <property type="match status" value="1"/>
</dbReference>
<evidence type="ECO:0000313" key="3">
    <source>
        <dbReference type="EMBL" id="KIW41360.1"/>
    </source>
</evidence>
<evidence type="ECO:0000259" key="1">
    <source>
        <dbReference type="Pfam" id="PF06742"/>
    </source>
</evidence>
<gene>
    <name evidence="3" type="ORF">PV06_06927</name>
</gene>
<dbReference type="PANTHER" id="PTHR36509:SF2">
    <property type="entry name" value="BLL3101 PROTEIN"/>
    <property type="match status" value="1"/>
</dbReference>
<sequence>MGHQSQPSLRELKTRQDALNFIYMYGYPLLEFGKFVASSPRASVNTLYHDRRLSTDADLKVIRPNGDTLYSTVLLDLSAQMLEFSIPSIPDRYWCWSFYDCYGNDLANVNSLQNHKPGKFLVRCSEDEEPGLSLDCSRGDIDGYAGCITMSSMYGICLVRIATTPSIADQSLANRYQDQSRVVVIERGVPPVAGPPFDLSLFTQPGYRPSKDISIVESVLRLTAALAPILPSPVRRDRPFISKALSMSGIQDGILTRDSSGEADLSILPRQAESEARAARREPGGKLDHGNGWVSWFPESMGNFGSDYAARFAIAKYGYLGLTPDQATYPSLEGSIYLAPGKALVIRFSRRPVLNPGGFWSLTAYNAQQYFIPNRLNRFCLGDRDNLRFVDGTPLADKGKDGPFEVLVQPANSPPPKEWTDNWLPAPAGGGKMSVTLRWYGAAPEMMTEAYEYPRLRYVEMIAKSQKAIL</sequence>
<evidence type="ECO:0008006" key="5">
    <source>
        <dbReference type="Google" id="ProtNLM"/>
    </source>
</evidence>
<dbReference type="GeneID" id="27359001"/>
<dbReference type="Gene3D" id="2.60.40.1610">
    <property type="entry name" value="Domain of unknown function DUF1254"/>
    <property type="match status" value="1"/>
</dbReference>
<feature type="domain" description="DUF1214" evidence="1">
    <location>
        <begin position="345"/>
        <end position="442"/>
    </location>
</feature>
<accession>A0A0D2DG17</accession>
<dbReference type="HOGENOM" id="CLU_027269_0_0_1"/>
<evidence type="ECO:0000259" key="2">
    <source>
        <dbReference type="Pfam" id="PF06863"/>
    </source>
</evidence>
<dbReference type="EMBL" id="KN847337">
    <property type="protein sequence ID" value="KIW41360.1"/>
    <property type="molecule type" value="Genomic_DNA"/>
</dbReference>
<dbReference type="VEuPathDB" id="FungiDB:PV06_06927"/>